<dbReference type="InterPro" id="IPR043138">
    <property type="entry name" value="GGT_lsub"/>
</dbReference>
<dbReference type="InterPro" id="IPR029055">
    <property type="entry name" value="Ntn_hydrolases_N"/>
</dbReference>
<dbReference type="Gene3D" id="1.10.246.130">
    <property type="match status" value="1"/>
</dbReference>
<dbReference type="SUPFAM" id="SSF56235">
    <property type="entry name" value="N-terminal nucleophile aminohydrolases (Ntn hydrolases)"/>
    <property type="match status" value="1"/>
</dbReference>
<gene>
    <name evidence="1" type="ORF">METZ01_LOCUS69269</name>
</gene>
<reference evidence="1" key="1">
    <citation type="submission" date="2018-05" db="EMBL/GenBank/DDBJ databases">
        <authorList>
            <person name="Lanie J.A."/>
            <person name="Ng W.-L."/>
            <person name="Kazmierczak K.M."/>
            <person name="Andrzejewski T.M."/>
            <person name="Davidsen T.M."/>
            <person name="Wayne K.J."/>
            <person name="Tettelin H."/>
            <person name="Glass J.I."/>
            <person name="Rusch D."/>
            <person name="Podicherti R."/>
            <person name="Tsui H.-C.T."/>
            <person name="Winkler M.E."/>
        </authorList>
    </citation>
    <scope>NUCLEOTIDE SEQUENCE</scope>
</reference>
<accession>A0A381TJX7</accession>
<dbReference type="InterPro" id="IPR052896">
    <property type="entry name" value="GGT-like_enzyme"/>
</dbReference>
<dbReference type="EMBL" id="UINC01004725">
    <property type="protein sequence ID" value="SVA16415.1"/>
    <property type="molecule type" value="Genomic_DNA"/>
</dbReference>
<dbReference type="Pfam" id="PF01019">
    <property type="entry name" value="G_glu_transpept"/>
    <property type="match status" value="1"/>
</dbReference>
<protein>
    <recommendedName>
        <fullName evidence="2">Gamma-glutamyltransferase</fullName>
    </recommendedName>
</protein>
<dbReference type="InterPro" id="IPR043137">
    <property type="entry name" value="GGT_ssub_C"/>
</dbReference>
<evidence type="ECO:0008006" key="2">
    <source>
        <dbReference type="Google" id="ProtNLM"/>
    </source>
</evidence>
<proteinExistence type="predicted"/>
<evidence type="ECO:0000313" key="1">
    <source>
        <dbReference type="EMBL" id="SVA16415.1"/>
    </source>
</evidence>
<dbReference type="Gene3D" id="3.60.20.40">
    <property type="match status" value="1"/>
</dbReference>
<sequence length="527" mass="56613">MFTRLDPDHRHVSRRSSVYARNVVAASQPLAAQAGVQTLRNGGNAVDAAIATAITLTVVEPTMNGIGSDAFVIVGDSHGIHGFNGSGRSPAAWTPERFASRENMPEHGWDTVTVPGAVDTWVQLSNRFGQLPFEKLFESAINYAAEGFAVSPVVASGWARAADEYSYLEGFRTIFMPNGRAPTAGEIFQSEIMANTLGEIAQSRGESFYRGRLASRIVADAARLDGALTEQDLAEHQGFWTDCIQQDFKALTVHEIPPNGQGIAALIALGILEHLNIDAYAMDSADSVHLQIEAMKAAFAETHSHVSDPDTMRVTVDQLLDSTTLQRRADEISLTHAASPVAAVKPDHGTIYLAAADGDGMMVSWIQSNYHGFGSGIVVPDIGVSLQNRGRGFSLQSGHPNEVGGGKRPFHTIIPAFVSRRGAPLMAFGVMGGHHQPQGHTQVMIRLFCHGASPQQALDAPRWHVQEDFTVCLEPALAHLREELTQRGHIFREGKIGAFGGGQIILKDGDGYIAGSDPRKDGQAAGF</sequence>
<name>A0A381TJX7_9ZZZZ</name>
<dbReference type="PRINTS" id="PR01210">
    <property type="entry name" value="GGTRANSPTASE"/>
</dbReference>
<dbReference type="AlphaFoldDB" id="A0A381TJX7"/>
<organism evidence="1">
    <name type="scientific">marine metagenome</name>
    <dbReference type="NCBI Taxonomy" id="408172"/>
    <lineage>
        <taxon>unclassified sequences</taxon>
        <taxon>metagenomes</taxon>
        <taxon>ecological metagenomes</taxon>
    </lineage>
</organism>
<dbReference type="PANTHER" id="PTHR43881:SF1">
    <property type="entry name" value="GAMMA-GLUTAMYLTRANSPEPTIDASE (AFU_ORTHOLOGUE AFUA_4G13580)"/>
    <property type="match status" value="1"/>
</dbReference>
<dbReference type="PANTHER" id="PTHR43881">
    <property type="entry name" value="GAMMA-GLUTAMYLTRANSPEPTIDASE (AFU_ORTHOLOGUE AFUA_4G13580)"/>
    <property type="match status" value="1"/>
</dbReference>